<reference evidence="1 2" key="1">
    <citation type="submission" date="2018-05" db="EMBL/GenBank/DDBJ databases">
        <title>A metagenomic window into the 2 km-deep terrestrial subsurface aquifer revealed taxonomically and functionally diverse microbial community comprising novel uncultured bacterial lineages.</title>
        <authorList>
            <person name="Kadnikov V.V."/>
            <person name="Mardanov A.V."/>
            <person name="Beletsky A.V."/>
            <person name="Banks D."/>
            <person name="Pimenov N.V."/>
            <person name="Frank Y.A."/>
            <person name="Karnachuk O.V."/>
            <person name="Ravin N.V."/>
        </authorList>
    </citation>
    <scope>NUCLEOTIDE SEQUENCE [LARGE SCALE GENOMIC DNA]</scope>
    <source>
        <strain evidence="1">BY</strain>
    </source>
</reference>
<proteinExistence type="predicted"/>
<dbReference type="AlphaFoldDB" id="A0A2Z4Y2C6"/>
<organism evidence="1 2">
    <name type="scientific">Sumerlaea chitinivorans</name>
    <dbReference type="NCBI Taxonomy" id="2250252"/>
    <lineage>
        <taxon>Bacteria</taxon>
        <taxon>Candidatus Sumerlaeota</taxon>
        <taxon>Candidatus Sumerlaeia</taxon>
        <taxon>Candidatus Sumerlaeales</taxon>
        <taxon>Candidatus Sumerlaeaceae</taxon>
        <taxon>Candidatus Sumerlaea</taxon>
    </lineage>
</organism>
<dbReference type="Proteomes" id="UP000262583">
    <property type="component" value="Chromosome"/>
</dbReference>
<evidence type="ECO:0000313" key="2">
    <source>
        <dbReference type="Proteomes" id="UP000262583"/>
    </source>
</evidence>
<sequence length="127" mass="14400">MVNPTENHQPADDFPAEMRTDLLKVSFGLEWGRNELSQASNEQMLLFQQMLSARIAEMLDGALDELMAALYRLDVDERQVQTAFGLPSREAIAAEIARLVIDRQIHRIQTRKARNDQPPEASPPTEL</sequence>
<evidence type="ECO:0000313" key="1">
    <source>
        <dbReference type="EMBL" id="AXA34853.1"/>
    </source>
</evidence>
<gene>
    <name evidence="1" type="ORF">BRCON_0076</name>
</gene>
<accession>A0A2Z4Y2C6</accession>
<name>A0A2Z4Y2C6_SUMC1</name>
<protein>
    <submittedName>
        <fullName evidence="1">Uncharacterized protein</fullName>
    </submittedName>
</protein>
<dbReference type="EMBL" id="CP030759">
    <property type="protein sequence ID" value="AXA34853.1"/>
    <property type="molecule type" value="Genomic_DNA"/>
</dbReference>
<dbReference type="KEGG" id="schv:BRCON_0076"/>